<dbReference type="RefSeq" id="WP_093575595.1">
    <property type="nucleotide sequence ID" value="NZ_FOWC01000010.1"/>
</dbReference>
<name>A0A1I5X4B5_9PSEU</name>
<reference evidence="1 2" key="1">
    <citation type="submission" date="2016-10" db="EMBL/GenBank/DDBJ databases">
        <authorList>
            <person name="de Groot N.N."/>
        </authorList>
    </citation>
    <scope>NUCLEOTIDE SEQUENCE [LARGE SCALE GENOMIC DNA]</scope>
    <source>
        <strain evidence="1 2">DSM 44637</strain>
    </source>
</reference>
<accession>A0A1I5X4B5</accession>
<sequence>MHQVTHPGELPESVPAPVRQAVAIGWSAVGTHNERRVWGNSRAMALRFGQRIGCPVDAEAVEMRPAGPIGSPADALRTLQWPGKPVSVRIGAAVVTEGITGSVDVPKPSGTPEEVVELIDDLVAAGKLRQFRTAVGVLSSGWRFEIKTYRHADEPVIRVVAPGDVWPDEQPHALLEPVARFNDRLP</sequence>
<dbReference type="AlphaFoldDB" id="A0A1I5X4B5"/>
<dbReference type="Proteomes" id="UP000199137">
    <property type="component" value="Unassembled WGS sequence"/>
</dbReference>
<protein>
    <submittedName>
        <fullName evidence="1">Uncharacterized protein</fullName>
    </submittedName>
</protein>
<organism evidence="1 2">
    <name type="scientific">Amycolatopsis rubida</name>
    <dbReference type="NCBI Taxonomy" id="112413"/>
    <lineage>
        <taxon>Bacteria</taxon>
        <taxon>Bacillati</taxon>
        <taxon>Actinomycetota</taxon>
        <taxon>Actinomycetes</taxon>
        <taxon>Pseudonocardiales</taxon>
        <taxon>Pseudonocardiaceae</taxon>
        <taxon>Amycolatopsis</taxon>
    </lineage>
</organism>
<gene>
    <name evidence="1" type="ORF">SAMN05421854_11025</name>
</gene>
<proteinExistence type="predicted"/>
<evidence type="ECO:0000313" key="2">
    <source>
        <dbReference type="Proteomes" id="UP000199137"/>
    </source>
</evidence>
<dbReference type="EMBL" id="FOWC01000010">
    <property type="protein sequence ID" value="SFQ26788.1"/>
    <property type="molecule type" value="Genomic_DNA"/>
</dbReference>
<evidence type="ECO:0000313" key="1">
    <source>
        <dbReference type="EMBL" id="SFQ26788.1"/>
    </source>
</evidence>